<feature type="domain" description="ParB-like N-terminal" evidence="1">
    <location>
        <begin position="27"/>
        <end position="119"/>
    </location>
</feature>
<dbReference type="OrthoDB" id="2972467at2"/>
<protein>
    <recommendedName>
        <fullName evidence="1">ParB-like N-terminal domain-containing protein</fullName>
    </recommendedName>
</protein>
<accession>A0A0P6XAS0</accession>
<evidence type="ECO:0000313" key="3">
    <source>
        <dbReference type="Proteomes" id="UP000050417"/>
    </source>
</evidence>
<gene>
    <name evidence="2" type="ORF">ADN00_15765</name>
</gene>
<dbReference type="SMART" id="SM00470">
    <property type="entry name" value="ParB"/>
    <property type="match status" value="1"/>
</dbReference>
<evidence type="ECO:0000313" key="2">
    <source>
        <dbReference type="EMBL" id="KPL72271.1"/>
    </source>
</evidence>
<sequence>MADETRINDLLTQLNAEIGEYTPYKLAFVSPGEIQPVEKNAHFMPKRLFDQLVDNIKNDQNLSTLPFCWKKADGSFVVLSGNHRVQAAKEANIQKILVLYTDEDLTRSRQIAIQLSHNSLVGQDNPTLLLDLWNELDSLQAKIYTGLDDNLLQTLPPVNVIRLNEEPLRLEEPSILFVPAEIERVSDVIKRIGKSNRTRLIAGVDEFDRFFDKLLEFKEAEGIINTATAFAKMADILEEYLAQNEHHEVEHGQTS</sequence>
<dbReference type="InterPro" id="IPR036086">
    <property type="entry name" value="ParB/Sulfiredoxin_sf"/>
</dbReference>
<dbReference type="Gene3D" id="3.90.1530.10">
    <property type="entry name" value="Conserved hypothetical protein from pyrococcus furiosus pfu- 392566-001, ParB domain"/>
    <property type="match status" value="1"/>
</dbReference>
<evidence type="ECO:0000259" key="1">
    <source>
        <dbReference type="SMART" id="SM00470"/>
    </source>
</evidence>
<dbReference type="STRING" id="1134406.ADN00_15765"/>
<proteinExistence type="predicted"/>
<comment type="caution">
    <text evidence="2">The sequence shown here is derived from an EMBL/GenBank/DDBJ whole genome shotgun (WGS) entry which is preliminary data.</text>
</comment>
<dbReference type="EMBL" id="LGCL01000039">
    <property type="protein sequence ID" value="KPL72271.1"/>
    <property type="molecule type" value="Genomic_DNA"/>
</dbReference>
<dbReference type="RefSeq" id="WP_075063990.1">
    <property type="nucleotide sequence ID" value="NZ_LGCL01000039.1"/>
</dbReference>
<dbReference type="AlphaFoldDB" id="A0A0P6XAS0"/>
<reference evidence="2 3" key="1">
    <citation type="submission" date="2015-07" db="EMBL/GenBank/DDBJ databases">
        <title>Genome sequence of Ornatilinea apprima DSM 23815.</title>
        <authorList>
            <person name="Hemp J."/>
            <person name="Ward L.M."/>
            <person name="Pace L.A."/>
            <person name="Fischer W.W."/>
        </authorList>
    </citation>
    <scope>NUCLEOTIDE SEQUENCE [LARGE SCALE GENOMIC DNA]</scope>
    <source>
        <strain evidence="2 3">P3M-1</strain>
    </source>
</reference>
<dbReference type="Proteomes" id="UP000050417">
    <property type="component" value="Unassembled WGS sequence"/>
</dbReference>
<dbReference type="SUPFAM" id="SSF110849">
    <property type="entry name" value="ParB/Sulfiredoxin"/>
    <property type="match status" value="1"/>
</dbReference>
<name>A0A0P6XAS0_9CHLR</name>
<dbReference type="InterPro" id="IPR003115">
    <property type="entry name" value="ParB_N"/>
</dbReference>
<keyword evidence="3" id="KW-1185">Reference proteome</keyword>
<organism evidence="2 3">
    <name type="scientific">Ornatilinea apprima</name>
    <dbReference type="NCBI Taxonomy" id="1134406"/>
    <lineage>
        <taxon>Bacteria</taxon>
        <taxon>Bacillati</taxon>
        <taxon>Chloroflexota</taxon>
        <taxon>Anaerolineae</taxon>
        <taxon>Anaerolineales</taxon>
        <taxon>Anaerolineaceae</taxon>
        <taxon>Ornatilinea</taxon>
    </lineage>
</organism>